<reference evidence="3 5" key="2">
    <citation type="submission" date="2017-03" db="EMBL/GenBank/DDBJ databases">
        <title>wgs assembly of Dolosigranulum pigrum KPL CDC strains.</title>
        <authorList>
            <person name="Brugger S.D."/>
            <person name="Pettigrew M."/>
            <person name="Kong Y."/>
            <person name="Lemon K.P."/>
        </authorList>
    </citation>
    <scope>NUCLEOTIDE SEQUENCE [LARGE SCALE GENOMIC DNA]</scope>
    <source>
        <strain evidence="3 5">KPL1931_CDC4294-98</strain>
    </source>
</reference>
<protein>
    <submittedName>
        <fullName evidence="2">Uncharacterized protein</fullName>
    </submittedName>
</protein>
<evidence type="ECO:0000313" key="4">
    <source>
        <dbReference type="Proteomes" id="UP000190409"/>
    </source>
</evidence>
<keyword evidence="1" id="KW-1133">Transmembrane helix</keyword>
<dbReference type="AlphaFoldDB" id="A0A1S8KPX0"/>
<evidence type="ECO:0000313" key="2">
    <source>
        <dbReference type="EMBL" id="OOL81683.1"/>
    </source>
</evidence>
<keyword evidence="1" id="KW-0812">Transmembrane</keyword>
<feature type="transmembrane region" description="Helical" evidence="1">
    <location>
        <begin position="7"/>
        <end position="26"/>
    </location>
</feature>
<feature type="transmembrane region" description="Helical" evidence="1">
    <location>
        <begin position="38"/>
        <end position="59"/>
    </location>
</feature>
<dbReference type="RefSeq" id="WP_077863095.1">
    <property type="nucleotide sequence ID" value="NZ_CALFGV010000003.1"/>
</dbReference>
<gene>
    <name evidence="3" type="ORF">B8A44_04630</name>
    <name evidence="2" type="ORF">BWX42_08250</name>
</gene>
<dbReference type="Proteomes" id="UP000190409">
    <property type="component" value="Unassembled WGS sequence"/>
</dbReference>
<keyword evidence="1" id="KW-0472">Membrane</keyword>
<evidence type="ECO:0000256" key="1">
    <source>
        <dbReference type="SAM" id="Phobius"/>
    </source>
</evidence>
<reference evidence="2 4" key="1">
    <citation type="submission" date="2017-01" db="EMBL/GenBank/DDBJ databases">
        <title>Complete Genome Sequence of Dolosigranulum pigrum isolated from a Patient with interstitial lung disease.</title>
        <authorList>
            <person name="Mukhopadhyay R."/>
            <person name="Joaquin J."/>
            <person name="Hogue R."/>
            <person name="Fitzgerald S."/>
            <person name="Jospin G."/>
            <person name="Eisen J.A."/>
            <person name="Chaturvedi V."/>
        </authorList>
    </citation>
    <scope>NUCLEOTIDE SEQUENCE [LARGE SCALE GENOMIC DNA]</scope>
    <source>
        <strain evidence="2 4">15S00348</strain>
    </source>
</reference>
<evidence type="ECO:0000313" key="5">
    <source>
        <dbReference type="Proteomes" id="UP000249099"/>
    </source>
</evidence>
<comment type="caution">
    <text evidence="2">The sequence shown here is derived from an EMBL/GenBank/DDBJ whole genome shotgun (WGS) entry which is preliminary data.</text>
</comment>
<sequence>MSDKEKVLNGYMFCAILVLNILWFLLNYSLSAFDFWGTVFSLNSYISIVVIIGYASMLISAKKKGEIDSYWIKDNQEKDK</sequence>
<dbReference type="EMBL" id="MUYF01000003">
    <property type="protein sequence ID" value="OOL81683.1"/>
    <property type="molecule type" value="Genomic_DNA"/>
</dbReference>
<name>A0A1S8KPX0_9LACT</name>
<accession>A0A1S8KPX0</accession>
<evidence type="ECO:0000313" key="3">
    <source>
        <dbReference type="EMBL" id="RAN63632.1"/>
    </source>
</evidence>
<organism evidence="2 4">
    <name type="scientific">Dolosigranulum pigrum</name>
    <dbReference type="NCBI Taxonomy" id="29394"/>
    <lineage>
        <taxon>Bacteria</taxon>
        <taxon>Bacillati</taxon>
        <taxon>Bacillota</taxon>
        <taxon>Bacilli</taxon>
        <taxon>Lactobacillales</taxon>
        <taxon>Carnobacteriaceae</taxon>
        <taxon>Dolosigranulum</taxon>
    </lineage>
</organism>
<dbReference type="Proteomes" id="UP000249099">
    <property type="component" value="Unassembled WGS sequence"/>
</dbReference>
<dbReference type="EMBL" id="NAQV01000014">
    <property type="protein sequence ID" value="RAN63632.1"/>
    <property type="molecule type" value="Genomic_DNA"/>
</dbReference>
<proteinExistence type="predicted"/>